<comment type="similarity">
    <text evidence="2 11">Belongs to the class-I aminoacyl-tRNA synthetase family.</text>
</comment>
<dbReference type="InterPro" id="IPR024109">
    <property type="entry name" value="Trp-tRNA-ligase_bac-type"/>
</dbReference>
<evidence type="ECO:0000256" key="3">
    <source>
        <dbReference type="ARBA" id="ARBA00013161"/>
    </source>
</evidence>
<dbReference type="PANTHER" id="PTHR43766:SF1">
    <property type="entry name" value="TRYPTOPHAN--TRNA LIGASE, MITOCHONDRIAL"/>
    <property type="match status" value="1"/>
</dbReference>
<dbReference type="GO" id="GO:0070183">
    <property type="term" value="P:mitochondrial tryptophanyl-tRNA aminoacylation"/>
    <property type="evidence" value="ECO:0007669"/>
    <property type="project" value="TreeGrafter"/>
</dbReference>
<dbReference type="EC" id="6.1.1.2" evidence="3"/>
<dbReference type="CDD" id="cd00806">
    <property type="entry name" value="TrpRS_core"/>
    <property type="match status" value="1"/>
</dbReference>
<evidence type="ECO:0000256" key="5">
    <source>
        <dbReference type="ARBA" id="ARBA00022741"/>
    </source>
</evidence>
<proteinExistence type="inferred from homology"/>
<dbReference type="InterPro" id="IPR002306">
    <property type="entry name" value="Trp-tRNA-ligase"/>
</dbReference>
<dbReference type="GO" id="GO:0004830">
    <property type="term" value="F:tryptophan-tRNA ligase activity"/>
    <property type="evidence" value="ECO:0007669"/>
    <property type="project" value="UniProtKB-EC"/>
</dbReference>
<dbReference type="KEGG" id="som:SOMG_00320"/>
<dbReference type="SUPFAM" id="SSF52374">
    <property type="entry name" value="Nucleotidylyl transferase"/>
    <property type="match status" value="1"/>
</dbReference>
<dbReference type="InterPro" id="IPR001412">
    <property type="entry name" value="aa-tRNA-synth_I_CS"/>
</dbReference>
<dbReference type="AlphaFoldDB" id="A0AAE9WAW1"/>
<gene>
    <name evidence="12" type="primary">msw1</name>
    <name evidence="12" type="ORF">SOMG_00320</name>
</gene>
<dbReference type="FunFam" id="1.10.240.10:FF:000002">
    <property type="entry name" value="Tryptophan--tRNA ligase"/>
    <property type="match status" value="1"/>
</dbReference>
<evidence type="ECO:0000313" key="13">
    <source>
        <dbReference type="Proteomes" id="UP001212411"/>
    </source>
</evidence>
<evidence type="ECO:0000256" key="1">
    <source>
        <dbReference type="ARBA" id="ARBA00004173"/>
    </source>
</evidence>
<sequence length="360" mass="40091">MNISNLSRVLGSSARIVSGIQPTGIPHIGNYLGSLRQWTELQNSIPSNSSSQCFFFVADLHALTVPQVPQDFYQRRMDTLAILLSIGIDPQRSTLFFQSDVPYHTELNWLMGCHTPMGQLNRMTQWKSKLQLHEMDAVTFLNTNLASSGKFNLGLFSYPVLQAADILLYGATHIPVGKDQSQHIELTRTIARKINSTFKKELFIIPDIILNSSSSIMALKQPNKKMSKSDQNSKNYILLTDSEQDIRKKIAGAATDNIEGITYGDPNRPAINNLLNMTAAMTDSSPITIAEKFKHARHSEFKSSVADIMVGSITPFARSYQQWKANPSELQSIAENGAKKAMNQAFPFMKDFKNTFGLGP</sequence>
<evidence type="ECO:0000256" key="9">
    <source>
        <dbReference type="ARBA" id="ARBA00030268"/>
    </source>
</evidence>
<protein>
    <recommendedName>
        <fullName evidence="3">tryptophan--tRNA ligase</fullName>
        <ecNumber evidence="3">6.1.1.2</ecNumber>
    </recommendedName>
    <alternativeName>
        <fullName evidence="9">Tryptophanyl-tRNA synthetase</fullName>
    </alternativeName>
</protein>
<dbReference type="GO" id="GO:0005524">
    <property type="term" value="F:ATP binding"/>
    <property type="evidence" value="ECO:0007669"/>
    <property type="project" value="UniProtKB-KW"/>
</dbReference>
<evidence type="ECO:0000256" key="11">
    <source>
        <dbReference type="RuleBase" id="RU363036"/>
    </source>
</evidence>
<evidence type="ECO:0000256" key="10">
    <source>
        <dbReference type="ARBA" id="ARBA00049929"/>
    </source>
</evidence>
<keyword evidence="7 11" id="KW-0648">Protein biosynthesis</keyword>
<dbReference type="GeneID" id="80873803"/>
<dbReference type="GO" id="GO:0005759">
    <property type="term" value="C:mitochondrial matrix"/>
    <property type="evidence" value="ECO:0007669"/>
    <property type="project" value="TreeGrafter"/>
</dbReference>
<dbReference type="PANTHER" id="PTHR43766">
    <property type="entry name" value="TRYPTOPHAN--TRNA LIGASE, MITOCHONDRIAL"/>
    <property type="match status" value="1"/>
</dbReference>
<dbReference type="NCBIfam" id="TIGR00233">
    <property type="entry name" value="trpS"/>
    <property type="match status" value="1"/>
</dbReference>
<keyword evidence="4 11" id="KW-0436">Ligase</keyword>
<evidence type="ECO:0000256" key="6">
    <source>
        <dbReference type="ARBA" id="ARBA00022840"/>
    </source>
</evidence>
<evidence type="ECO:0000313" key="12">
    <source>
        <dbReference type="EMBL" id="WBW71228.1"/>
    </source>
</evidence>
<evidence type="ECO:0000256" key="2">
    <source>
        <dbReference type="ARBA" id="ARBA00005594"/>
    </source>
</evidence>
<comment type="catalytic activity">
    <reaction evidence="10">
        <text>tRNA(Trp) + L-tryptophan + ATP = L-tryptophyl-tRNA(Trp) + AMP + diphosphate + H(+)</text>
        <dbReference type="Rhea" id="RHEA:24080"/>
        <dbReference type="Rhea" id="RHEA-COMP:9671"/>
        <dbReference type="Rhea" id="RHEA-COMP:9705"/>
        <dbReference type="ChEBI" id="CHEBI:15378"/>
        <dbReference type="ChEBI" id="CHEBI:30616"/>
        <dbReference type="ChEBI" id="CHEBI:33019"/>
        <dbReference type="ChEBI" id="CHEBI:57912"/>
        <dbReference type="ChEBI" id="CHEBI:78442"/>
        <dbReference type="ChEBI" id="CHEBI:78535"/>
        <dbReference type="ChEBI" id="CHEBI:456215"/>
        <dbReference type="EC" id="6.1.1.2"/>
    </reaction>
</comment>
<dbReference type="HAMAP" id="MF_00140_B">
    <property type="entry name" value="Trp_tRNA_synth_B"/>
    <property type="match status" value="1"/>
</dbReference>
<keyword evidence="13" id="KW-1185">Reference proteome</keyword>
<evidence type="ECO:0000256" key="7">
    <source>
        <dbReference type="ARBA" id="ARBA00022917"/>
    </source>
</evidence>
<evidence type="ECO:0000256" key="8">
    <source>
        <dbReference type="ARBA" id="ARBA00023146"/>
    </source>
</evidence>
<reference evidence="12 13" key="1">
    <citation type="journal article" date="2023" name="G3 (Bethesda)">
        <title>A high-quality reference genome for the fission yeast Schizosaccharomyces osmophilus.</title>
        <authorList>
            <person name="Jia G.S."/>
            <person name="Zhang W.C."/>
            <person name="Liang Y."/>
            <person name="Liu X.H."/>
            <person name="Rhind N."/>
            <person name="Pidoux A."/>
            <person name="Brysch-Herzberg M."/>
            <person name="Du L.L."/>
        </authorList>
    </citation>
    <scope>NUCLEOTIDE SEQUENCE [LARGE SCALE GENOMIC DNA]</scope>
    <source>
        <strain evidence="12 13">CBS 15793</strain>
    </source>
</reference>
<dbReference type="Gene3D" id="1.10.240.10">
    <property type="entry name" value="Tyrosyl-Transfer RNA Synthetase"/>
    <property type="match status" value="1"/>
</dbReference>
<comment type="subcellular location">
    <subcellularLocation>
        <location evidence="1">Mitochondrion</location>
    </subcellularLocation>
</comment>
<organism evidence="12 13">
    <name type="scientific">Schizosaccharomyces osmophilus</name>
    <dbReference type="NCBI Taxonomy" id="2545709"/>
    <lineage>
        <taxon>Eukaryota</taxon>
        <taxon>Fungi</taxon>
        <taxon>Dikarya</taxon>
        <taxon>Ascomycota</taxon>
        <taxon>Taphrinomycotina</taxon>
        <taxon>Schizosaccharomycetes</taxon>
        <taxon>Schizosaccharomycetales</taxon>
        <taxon>Schizosaccharomycetaceae</taxon>
        <taxon>Schizosaccharomyces</taxon>
    </lineage>
</organism>
<dbReference type="PRINTS" id="PR01039">
    <property type="entry name" value="TRNASYNTHTRP"/>
</dbReference>
<dbReference type="InterPro" id="IPR014729">
    <property type="entry name" value="Rossmann-like_a/b/a_fold"/>
</dbReference>
<dbReference type="PROSITE" id="PS00178">
    <property type="entry name" value="AA_TRNA_LIGASE_I"/>
    <property type="match status" value="1"/>
</dbReference>
<dbReference type="InterPro" id="IPR050203">
    <property type="entry name" value="Trp-tRNA_synthetase"/>
</dbReference>
<keyword evidence="8 11" id="KW-0030">Aminoacyl-tRNA synthetase</keyword>
<dbReference type="InterPro" id="IPR002305">
    <property type="entry name" value="aa-tRNA-synth_Ic"/>
</dbReference>
<keyword evidence="6 11" id="KW-0067">ATP-binding</keyword>
<dbReference type="Proteomes" id="UP001212411">
    <property type="component" value="Chromosome 1"/>
</dbReference>
<dbReference type="RefSeq" id="XP_056035471.1">
    <property type="nucleotide sequence ID" value="XM_056179114.1"/>
</dbReference>
<evidence type="ECO:0000256" key="4">
    <source>
        <dbReference type="ARBA" id="ARBA00022598"/>
    </source>
</evidence>
<keyword evidence="5 11" id="KW-0547">Nucleotide-binding</keyword>
<dbReference type="EMBL" id="CP115611">
    <property type="protein sequence ID" value="WBW71228.1"/>
    <property type="molecule type" value="Genomic_DNA"/>
</dbReference>
<dbReference type="Pfam" id="PF00579">
    <property type="entry name" value="tRNA-synt_1b"/>
    <property type="match status" value="1"/>
</dbReference>
<accession>A0AAE9WAW1</accession>
<name>A0AAE9WAW1_9SCHI</name>
<dbReference type="Gene3D" id="3.40.50.620">
    <property type="entry name" value="HUPs"/>
    <property type="match status" value="1"/>
</dbReference>